<gene>
    <name evidence="5" type="ORF">ACFSX5_08045</name>
</gene>
<dbReference type="Gene3D" id="3.30.70.270">
    <property type="match status" value="1"/>
</dbReference>
<feature type="transmembrane region" description="Helical" evidence="3">
    <location>
        <begin position="91"/>
        <end position="110"/>
    </location>
</feature>
<keyword evidence="3" id="KW-0472">Membrane</keyword>
<comment type="caution">
    <text evidence="5">The sequence shown here is derived from an EMBL/GenBank/DDBJ whole genome shotgun (WGS) entry which is preliminary data.</text>
</comment>
<dbReference type="SMART" id="SM00267">
    <property type="entry name" value="GGDEF"/>
    <property type="match status" value="1"/>
</dbReference>
<dbReference type="RefSeq" id="WP_386832755.1">
    <property type="nucleotide sequence ID" value="NZ_JBHUNP010000001.1"/>
</dbReference>
<feature type="transmembrane region" description="Helical" evidence="3">
    <location>
        <begin position="64"/>
        <end position="84"/>
    </location>
</feature>
<evidence type="ECO:0000259" key="4">
    <source>
        <dbReference type="PROSITE" id="PS50887"/>
    </source>
</evidence>
<dbReference type="GO" id="GO:0052621">
    <property type="term" value="F:diguanylate cyclase activity"/>
    <property type="evidence" value="ECO:0007669"/>
    <property type="project" value="UniProtKB-EC"/>
</dbReference>
<comment type="catalytic activity">
    <reaction evidence="2">
        <text>2 GTP = 3',3'-c-di-GMP + 2 diphosphate</text>
        <dbReference type="Rhea" id="RHEA:24898"/>
        <dbReference type="ChEBI" id="CHEBI:33019"/>
        <dbReference type="ChEBI" id="CHEBI:37565"/>
        <dbReference type="ChEBI" id="CHEBI:58805"/>
        <dbReference type="EC" id="2.7.7.65"/>
    </reaction>
</comment>
<keyword evidence="5" id="KW-0548">Nucleotidyltransferase</keyword>
<evidence type="ECO:0000256" key="2">
    <source>
        <dbReference type="ARBA" id="ARBA00034247"/>
    </source>
</evidence>
<sequence length="406" mass="43219">MSAAAFVLAINLFVAGIFATAFGIVAAYKRSAVGARWLAFSYGFGALYLVLEFVLPYQTDHRPVSFGIFAIFLLALSSGVVGLARHYRVPSHWRVLVGVVVASLLINLAILDMPRDSLLRNLLYQGPYAVVQTLAFFVVASHRNKRALDIALLGLFALSALHFLIKPIMAVTIGSGSNPQGYLASNYAAYSQTLGALLLIANGLLMLLVIVRDVMAEITTESETDNLSGLLNRRGFEARAGRALEQAQRNGSPASVVVADLDHFKAINDSFGHEAGDRVIVAFARILVATSDERTLIGRLGGEEFAVFIPGANVATARLYAEGVRSGFAGASAVAGSGGRHSASFGVAALQPGDQLPDLLRRADMALYDAKRSGRDRVCVAPEAEPNMANVTALPRGRSRGSRQAS</sequence>
<keyword evidence="6" id="KW-1185">Reference proteome</keyword>
<dbReference type="EC" id="2.7.7.65" evidence="1"/>
<keyword evidence="3" id="KW-1133">Transmembrane helix</keyword>
<dbReference type="InterPro" id="IPR050469">
    <property type="entry name" value="Diguanylate_Cyclase"/>
</dbReference>
<feature type="transmembrane region" description="Helical" evidence="3">
    <location>
        <begin position="40"/>
        <end position="58"/>
    </location>
</feature>
<evidence type="ECO:0000313" key="6">
    <source>
        <dbReference type="Proteomes" id="UP001597521"/>
    </source>
</evidence>
<feature type="domain" description="GGDEF" evidence="4">
    <location>
        <begin position="252"/>
        <end position="383"/>
    </location>
</feature>
<dbReference type="PROSITE" id="PS50887">
    <property type="entry name" value="GGDEF"/>
    <property type="match status" value="1"/>
</dbReference>
<keyword evidence="5" id="KW-0808">Transferase</keyword>
<dbReference type="CDD" id="cd01949">
    <property type="entry name" value="GGDEF"/>
    <property type="match status" value="1"/>
</dbReference>
<dbReference type="InterPro" id="IPR000160">
    <property type="entry name" value="GGDEF_dom"/>
</dbReference>
<dbReference type="PANTHER" id="PTHR45138">
    <property type="entry name" value="REGULATORY COMPONENTS OF SENSORY TRANSDUCTION SYSTEM"/>
    <property type="match status" value="1"/>
</dbReference>
<dbReference type="EMBL" id="JBHUNP010000001">
    <property type="protein sequence ID" value="MFD2647737.1"/>
    <property type="molecule type" value="Genomic_DNA"/>
</dbReference>
<feature type="transmembrane region" description="Helical" evidence="3">
    <location>
        <begin position="189"/>
        <end position="211"/>
    </location>
</feature>
<feature type="transmembrane region" description="Helical" evidence="3">
    <location>
        <begin position="147"/>
        <end position="169"/>
    </location>
</feature>
<feature type="transmembrane region" description="Helical" evidence="3">
    <location>
        <begin position="6"/>
        <end position="28"/>
    </location>
</feature>
<dbReference type="Proteomes" id="UP001597521">
    <property type="component" value="Unassembled WGS sequence"/>
</dbReference>
<accession>A0ABW5QJ67</accession>
<reference evidence="6" key="1">
    <citation type="journal article" date="2019" name="Int. J. Syst. Evol. Microbiol.">
        <title>The Global Catalogue of Microorganisms (GCM) 10K type strain sequencing project: providing services to taxonomists for standard genome sequencing and annotation.</title>
        <authorList>
            <consortium name="The Broad Institute Genomics Platform"/>
            <consortium name="The Broad Institute Genome Sequencing Center for Infectious Disease"/>
            <person name="Wu L."/>
            <person name="Ma J."/>
        </authorList>
    </citation>
    <scope>NUCLEOTIDE SEQUENCE [LARGE SCALE GENOMIC DNA]</scope>
    <source>
        <strain evidence="6">CCM 7427</strain>
    </source>
</reference>
<evidence type="ECO:0000256" key="3">
    <source>
        <dbReference type="SAM" id="Phobius"/>
    </source>
</evidence>
<organism evidence="5 6">
    <name type="scientific">Devosia albogilva</name>
    <dbReference type="NCBI Taxonomy" id="429726"/>
    <lineage>
        <taxon>Bacteria</taxon>
        <taxon>Pseudomonadati</taxon>
        <taxon>Pseudomonadota</taxon>
        <taxon>Alphaproteobacteria</taxon>
        <taxon>Hyphomicrobiales</taxon>
        <taxon>Devosiaceae</taxon>
        <taxon>Devosia</taxon>
    </lineage>
</organism>
<dbReference type="NCBIfam" id="TIGR00254">
    <property type="entry name" value="GGDEF"/>
    <property type="match status" value="1"/>
</dbReference>
<dbReference type="PANTHER" id="PTHR45138:SF9">
    <property type="entry name" value="DIGUANYLATE CYCLASE DGCM-RELATED"/>
    <property type="match status" value="1"/>
</dbReference>
<proteinExistence type="predicted"/>
<keyword evidence="3" id="KW-0812">Transmembrane</keyword>
<evidence type="ECO:0000256" key="1">
    <source>
        <dbReference type="ARBA" id="ARBA00012528"/>
    </source>
</evidence>
<name>A0ABW5QJ67_9HYPH</name>
<dbReference type="Pfam" id="PF00990">
    <property type="entry name" value="GGDEF"/>
    <property type="match status" value="1"/>
</dbReference>
<evidence type="ECO:0000313" key="5">
    <source>
        <dbReference type="EMBL" id="MFD2647737.1"/>
    </source>
</evidence>
<dbReference type="InterPro" id="IPR043128">
    <property type="entry name" value="Rev_trsase/Diguanyl_cyclase"/>
</dbReference>
<dbReference type="InterPro" id="IPR029787">
    <property type="entry name" value="Nucleotide_cyclase"/>
</dbReference>
<protein>
    <recommendedName>
        <fullName evidence="1">diguanylate cyclase</fullName>
        <ecNumber evidence="1">2.7.7.65</ecNumber>
    </recommendedName>
</protein>
<feature type="transmembrane region" description="Helical" evidence="3">
    <location>
        <begin position="122"/>
        <end position="140"/>
    </location>
</feature>
<dbReference type="SUPFAM" id="SSF55073">
    <property type="entry name" value="Nucleotide cyclase"/>
    <property type="match status" value="1"/>
</dbReference>